<reference evidence="1" key="2">
    <citation type="submission" date="2022-02" db="EMBL/GenBank/DDBJ databases">
        <authorList>
            <person name="Elcheninov A.G."/>
            <person name="Sorokin D.Y."/>
            <person name="Kublanov I.V."/>
        </authorList>
    </citation>
    <scope>NUCLEOTIDE SEQUENCE</scope>
    <source>
        <strain evidence="1">AArc-St2</strain>
    </source>
</reference>
<sequence length="81" mass="9069">MALESATTERGESVFIDRSDAERGSEAPFYAVYSSKDSSNRWGYVCSNCESFDNAMDTMGKIECNNCGNIRKPEEWDAAHE</sequence>
<accession>A0AAE3FW15</accession>
<evidence type="ECO:0000313" key="1">
    <source>
        <dbReference type="EMBL" id="MCL9816195.1"/>
    </source>
</evidence>
<dbReference type="InterPro" id="IPR043854">
    <property type="entry name" value="DUF5816"/>
</dbReference>
<dbReference type="Pfam" id="PF19133">
    <property type="entry name" value="DUF5816"/>
    <property type="match status" value="1"/>
</dbReference>
<protein>
    <submittedName>
        <fullName evidence="1">DUF5816 domain-containing protein</fullName>
    </submittedName>
</protein>
<comment type="caution">
    <text evidence="1">The sequence shown here is derived from an EMBL/GenBank/DDBJ whole genome shotgun (WGS) entry which is preliminary data.</text>
</comment>
<evidence type="ECO:0000313" key="2">
    <source>
        <dbReference type="Proteomes" id="UP001203207"/>
    </source>
</evidence>
<dbReference type="RefSeq" id="WP_174654192.1">
    <property type="nucleotide sequence ID" value="NZ_JAKRVX010000002.1"/>
</dbReference>
<reference evidence="1" key="1">
    <citation type="journal article" date="2022" name="Syst. Appl. Microbiol.">
        <title>Natronocalculus amylovorans gen. nov., sp. nov., and Natranaeroarchaeum aerophilus sp. nov., dominant culturable amylolytic natronoarchaea from hypersaline soda lakes in southwestern Siberia.</title>
        <authorList>
            <person name="Sorokin D.Y."/>
            <person name="Elcheninov A.G."/>
            <person name="Khizhniak T.V."/>
            <person name="Koenen M."/>
            <person name="Bale N.J."/>
            <person name="Damste J.S.S."/>
            <person name="Kublanov I.V."/>
        </authorList>
    </citation>
    <scope>NUCLEOTIDE SEQUENCE</scope>
    <source>
        <strain evidence="1">AArc-St2</strain>
    </source>
</reference>
<name>A0AAE3FW15_9EURY</name>
<proteinExistence type="predicted"/>
<dbReference type="Proteomes" id="UP001203207">
    <property type="component" value="Unassembled WGS sequence"/>
</dbReference>
<keyword evidence="2" id="KW-1185">Reference proteome</keyword>
<gene>
    <name evidence="1" type="ORF">AArcSt2_04485</name>
</gene>
<dbReference type="EMBL" id="JAKRVX010000002">
    <property type="protein sequence ID" value="MCL9816195.1"/>
    <property type="molecule type" value="Genomic_DNA"/>
</dbReference>
<dbReference type="AlphaFoldDB" id="A0AAE3FW15"/>
<organism evidence="1 2">
    <name type="scientific">Natronocalculus amylovorans</name>
    <dbReference type="NCBI Taxonomy" id="2917812"/>
    <lineage>
        <taxon>Archaea</taxon>
        <taxon>Methanobacteriati</taxon>
        <taxon>Methanobacteriota</taxon>
        <taxon>Stenosarchaea group</taxon>
        <taxon>Halobacteria</taxon>
        <taxon>Halobacteriales</taxon>
        <taxon>Haloferacaceae</taxon>
        <taxon>Natronocalculus</taxon>
    </lineage>
</organism>